<reference evidence="2" key="1">
    <citation type="journal article" date="2021" name="PeerJ">
        <title>Extensive microbial diversity within the chicken gut microbiome revealed by metagenomics and culture.</title>
        <authorList>
            <person name="Gilroy R."/>
            <person name="Ravi A."/>
            <person name="Getino M."/>
            <person name="Pursley I."/>
            <person name="Horton D.L."/>
            <person name="Alikhan N.F."/>
            <person name="Baker D."/>
            <person name="Gharbi K."/>
            <person name="Hall N."/>
            <person name="Watson M."/>
            <person name="Adriaenssens E.M."/>
            <person name="Foster-Nyarko E."/>
            <person name="Jarju S."/>
            <person name="Secka A."/>
            <person name="Antonio M."/>
            <person name="Oren A."/>
            <person name="Chaudhuri R.R."/>
            <person name="La Ragione R."/>
            <person name="Hildebrand F."/>
            <person name="Pallen M.J."/>
        </authorList>
    </citation>
    <scope>NUCLEOTIDE SEQUENCE</scope>
    <source>
        <strain evidence="2">3204</strain>
    </source>
</reference>
<protein>
    <submittedName>
        <fullName evidence="2">N-acetyltransferase</fullName>
    </submittedName>
</protein>
<proteinExistence type="predicted"/>
<feature type="domain" description="N-acetyltransferase" evidence="1">
    <location>
        <begin position="4"/>
        <end position="161"/>
    </location>
</feature>
<sequence length="219" mass="25068">MKDIRFRLEEKSDYRETETVLREAFWNQFAPGCIEHFLLHSIRDSSDFLPELDIVATYNGKIIANIDFTKSMIISDDGKKYTTLCLGPIGVLPSFQKEGIGGALIDYAKKLIREMDYDYRAIFLFGDPNYYSRQGFVPAENYTIRTSDNYFAAAHQVCPLYPGALDGITGRYFESPAFVADESAAEIFDKQFPEKEKLTGVKLQPVFNKLVKMVKKYQD</sequence>
<dbReference type="Pfam" id="PF13508">
    <property type="entry name" value="Acetyltransf_7"/>
    <property type="match status" value="1"/>
</dbReference>
<dbReference type="GO" id="GO:0016747">
    <property type="term" value="F:acyltransferase activity, transferring groups other than amino-acyl groups"/>
    <property type="evidence" value="ECO:0007669"/>
    <property type="project" value="InterPro"/>
</dbReference>
<reference evidence="2" key="2">
    <citation type="submission" date="2021-04" db="EMBL/GenBank/DDBJ databases">
        <authorList>
            <person name="Gilroy R."/>
        </authorList>
    </citation>
    <scope>NUCLEOTIDE SEQUENCE</scope>
    <source>
        <strain evidence="2">3204</strain>
    </source>
</reference>
<evidence type="ECO:0000259" key="1">
    <source>
        <dbReference type="PROSITE" id="PS51186"/>
    </source>
</evidence>
<dbReference type="Proteomes" id="UP000824013">
    <property type="component" value="Unassembled WGS sequence"/>
</dbReference>
<evidence type="ECO:0000313" key="3">
    <source>
        <dbReference type="Proteomes" id="UP000824013"/>
    </source>
</evidence>
<dbReference type="InterPro" id="IPR016181">
    <property type="entry name" value="Acyl_CoA_acyltransferase"/>
</dbReference>
<evidence type="ECO:0000313" key="2">
    <source>
        <dbReference type="EMBL" id="HIY93442.1"/>
    </source>
</evidence>
<dbReference type="PROSITE" id="PS51186">
    <property type="entry name" value="GNAT"/>
    <property type="match status" value="1"/>
</dbReference>
<name>A0A9D1ZND6_9LACO</name>
<dbReference type="CDD" id="cd04301">
    <property type="entry name" value="NAT_SF"/>
    <property type="match status" value="1"/>
</dbReference>
<organism evidence="2 3">
    <name type="scientific">Candidatus Companilactobacillus pullicola</name>
    <dbReference type="NCBI Taxonomy" id="2838523"/>
    <lineage>
        <taxon>Bacteria</taxon>
        <taxon>Bacillati</taxon>
        <taxon>Bacillota</taxon>
        <taxon>Bacilli</taxon>
        <taxon>Lactobacillales</taxon>
        <taxon>Lactobacillaceae</taxon>
        <taxon>Companilactobacillus</taxon>
    </lineage>
</organism>
<dbReference type="SUPFAM" id="SSF55729">
    <property type="entry name" value="Acyl-CoA N-acyltransferases (Nat)"/>
    <property type="match status" value="1"/>
</dbReference>
<dbReference type="Gene3D" id="3.40.630.30">
    <property type="match status" value="1"/>
</dbReference>
<comment type="caution">
    <text evidence="2">The sequence shown here is derived from an EMBL/GenBank/DDBJ whole genome shotgun (WGS) entry which is preliminary data.</text>
</comment>
<dbReference type="EMBL" id="DXCM01000085">
    <property type="protein sequence ID" value="HIY93442.1"/>
    <property type="molecule type" value="Genomic_DNA"/>
</dbReference>
<accession>A0A9D1ZND6</accession>
<dbReference type="AlphaFoldDB" id="A0A9D1ZND6"/>
<gene>
    <name evidence="2" type="ORF">H9820_10975</name>
</gene>
<dbReference type="InterPro" id="IPR000182">
    <property type="entry name" value="GNAT_dom"/>
</dbReference>